<feature type="compositionally biased region" description="Acidic residues" evidence="1">
    <location>
        <begin position="23"/>
        <end position="37"/>
    </location>
</feature>
<dbReference type="AlphaFoldDB" id="A0A2B4REY7"/>
<keyword evidence="4" id="KW-1185">Reference proteome</keyword>
<sequence>MAGKGRVVYYSTEETLRAVLEGQSDESELEVSDSSDVESDHLSHPSDHSDTESAPTLPNDENARNQVDVPPEPQNEPRRGRGRGRGAGRNRGQARGRGQPVQVAEGEEDIAQDVLIAKNGTVWQTTPPNRGRRRIQDIITTPPGITHAAKCNSIEEAFGFFITPAMADLIALETNREARRKVRQWNDDNPENRREWNEVDSTEIKAFIGLCLYAGLHKSNHEAVSLLWSENEGRPIFTATMSRNRFTSILKFLRVYVRTNIEKDENQSNKKI</sequence>
<proteinExistence type="predicted"/>
<protein>
    <recommendedName>
        <fullName evidence="2">PiggyBac transposable element-derived protein domain-containing protein</fullName>
    </recommendedName>
</protein>
<comment type="caution">
    <text evidence="3">The sequence shown here is derived from an EMBL/GenBank/DDBJ whole genome shotgun (WGS) entry which is preliminary data.</text>
</comment>
<evidence type="ECO:0000259" key="2">
    <source>
        <dbReference type="Pfam" id="PF13843"/>
    </source>
</evidence>
<feature type="compositionally biased region" description="Basic and acidic residues" evidence="1">
    <location>
        <begin position="38"/>
        <end position="51"/>
    </location>
</feature>
<dbReference type="PANTHER" id="PTHR46599">
    <property type="entry name" value="PIGGYBAC TRANSPOSABLE ELEMENT-DERIVED PROTEIN 4"/>
    <property type="match status" value="1"/>
</dbReference>
<organism evidence="3 4">
    <name type="scientific">Stylophora pistillata</name>
    <name type="common">Smooth cauliflower coral</name>
    <dbReference type="NCBI Taxonomy" id="50429"/>
    <lineage>
        <taxon>Eukaryota</taxon>
        <taxon>Metazoa</taxon>
        <taxon>Cnidaria</taxon>
        <taxon>Anthozoa</taxon>
        <taxon>Hexacorallia</taxon>
        <taxon>Scleractinia</taxon>
        <taxon>Astrocoeniina</taxon>
        <taxon>Pocilloporidae</taxon>
        <taxon>Stylophora</taxon>
    </lineage>
</organism>
<evidence type="ECO:0000256" key="1">
    <source>
        <dbReference type="SAM" id="MobiDB-lite"/>
    </source>
</evidence>
<name>A0A2B4REY7_STYPI</name>
<dbReference type="Pfam" id="PF13843">
    <property type="entry name" value="DDE_Tnp_1_7"/>
    <property type="match status" value="1"/>
</dbReference>
<dbReference type="InterPro" id="IPR029526">
    <property type="entry name" value="PGBD"/>
</dbReference>
<dbReference type="Proteomes" id="UP000225706">
    <property type="component" value="Unassembled WGS sequence"/>
</dbReference>
<feature type="domain" description="PiggyBac transposable element-derived protein" evidence="2">
    <location>
        <begin position="157"/>
        <end position="263"/>
    </location>
</feature>
<feature type="compositionally biased region" description="Basic residues" evidence="1">
    <location>
        <begin position="80"/>
        <end position="94"/>
    </location>
</feature>
<gene>
    <name evidence="3" type="ORF">AWC38_SpisGene20736</name>
</gene>
<feature type="region of interest" description="Disordered" evidence="1">
    <location>
        <begin position="1"/>
        <end position="105"/>
    </location>
</feature>
<evidence type="ECO:0000313" key="3">
    <source>
        <dbReference type="EMBL" id="PFX15060.1"/>
    </source>
</evidence>
<dbReference type="OrthoDB" id="5986539at2759"/>
<dbReference type="EMBL" id="LSMT01000691">
    <property type="protein sequence ID" value="PFX15060.1"/>
    <property type="molecule type" value="Genomic_DNA"/>
</dbReference>
<evidence type="ECO:0000313" key="4">
    <source>
        <dbReference type="Proteomes" id="UP000225706"/>
    </source>
</evidence>
<accession>A0A2B4REY7</accession>
<dbReference type="PANTHER" id="PTHR46599:SF6">
    <property type="entry name" value="DUAL SPECIFICITY PHOSPHATASE 26"/>
    <property type="match status" value="1"/>
</dbReference>
<reference evidence="4" key="1">
    <citation type="journal article" date="2017" name="bioRxiv">
        <title>Comparative analysis of the genomes of Stylophora pistillata and Acropora digitifera provides evidence for extensive differences between species of corals.</title>
        <authorList>
            <person name="Voolstra C.R."/>
            <person name="Li Y."/>
            <person name="Liew Y.J."/>
            <person name="Baumgarten S."/>
            <person name="Zoccola D."/>
            <person name="Flot J.-F."/>
            <person name="Tambutte S."/>
            <person name="Allemand D."/>
            <person name="Aranda M."/>
        </authorList>
    </citation>
    <scope>NUCLEOTIDE SEQUENCE [LARGE SCALE GENOMIC DNA]</scope>
</reference>